<evidence type="ECO:0000313" key="1">
    <source>
        <dbReference type="EMBL" id="KAJ7771752.1"/>
    </source>
</evidence>
<evidence type="ECO:0000313" key="2">
    <source>
        <dbReference type="Proteomes" id="UP001215598"/>
    </source>
</evidence>
<protein>
    <submittedName>
        <fullName evidence="1">Uncharacterized protein</fullName>
    </submittedName>
</protein>
<dbReference type="Proteomes" id="UP001215598">
    <property type="component" value="Unassembled WGS sequence"/>
</dbReference>
<keyword evidence="2" id="KW-1185">Reference proteome</keyword>
<name>A0AAD7JTV6_9AGAR</name>
<gene>
    <name evidence="1" type="ORF">B0H16DRAFT_1514596</name>
</gene>
<reference evidence="1" key="1">
    <citation type="submission" date="2023-03" db="EMBL/GenBank/DDBJ databases">
        <title>Massive genome expansion in bonnet fungi (Mycena s.s.) driven by repeated elements and novel gene families across ecological guilds.</title>
        <authorList>
            <consortium name="Lawrence Berkeley National Laboratory"/>
            <person name="Harder C.B."/>
            <person name="Miyauchi S."/>
            <person name="Viragh M."/>
            <person name="Kuo A."/>
            <person name="Thoen E."/>
            <person name="Andreopoulos B."/>
            <person name="Lu D."/>
            <person name="Skrede I."/>
            <person name="Drula E."/>
            <person name="Henrissat B."/>
            <person name="Morin E."/>
            <person name="Kohler A."/>
            <person name="Barry K."/>
            <person name="LaButti K."/>
            <person name="Morin E."/>
            <person name="Salamov A."/>
            <person name="Lipzen A."/>
            <person name="Mereny Z."/>
            <person name="Hegedus B."/>
            <person name="Baldrian P."/>
            <person name="Stursova M."/>
            <person name="Weitz H."/>
            <person name="Taylor A."/>
            <person name="Grigoriev I.V."/>
            <person name="Nagy L.G."/>
            <person name="Martin F."/>
            <person name="Kauserud H."/>
        </authorList>
    </citation>
    <scope>NUCLEOTIDE SEQUENCE</scope>
    <source>
        <strain evidence="1">CBHHK182m</strain>
    </source>
</reference>
<dbReference type="AlphaFoldDB" id="A0AAD7JTV6"/>
<accession>A0AAD7JTV6</accession>
<comment type="caution">
    <text evidence="1">The sequence shown here is derived from an EMBL/GenBank/DDBJ whole genome shotgun (WGS) entry which is preliminary data.</text>
</comment>
<sequence length="151" mass="16928">MVHPTFQTLEVQVCTSIPPFWSHLTCPALCTTASLPSSRSGSTGGNLDQFTNPVWDSLTRVEGSHLPYLESLYLIGAAQSNYKSIVHMRSPRLQSSTNSVPFRRLKLFFFRKPSQSALARLLEFRKLRMKGVVTREGLTVRGNGAYDQHKS</sequence>
<proteinExistence type="predicted"/>
<dbReference type="EMBL" id="JARKIB010000015">
    <property type="protein sequence ID" value="KAJ7771752.1"/>
    <property type="molecule type" value="Genomic_DNA"/>
</dbReference>
<organism evidence="1 2">
    <name type="scientific">Mycena metata</name>
    <dbReference type="NCBI Taxonomy" id="1033252"/>
    <lineage>
        <taxon>Eukaryota</taxon>
        <taxon>Fungi</taxon>
        <taxon>Dikarya</taxon>
        <taxon>Basidiomycota</taxon>
        <taxon>Agaricomycotina</taxon>
        <taxon>Agaricomycetes</taxon>
        <taxon>Agaricomycetidae</taxon>
        <taxon>Agaricales</taxon>
        <taxon>Marasmiineae</taxon>
        <taxon>Mycenaceae</taxon>
        <taxon>Mycena</taxon>
    </lineage>
</organism>